<dbReference type="GO" id="GO:0005829">
    <property type="term" value="C:cytosol"/>
    <property type="evidence" value="ECO:0007669"/>
    <property type="project" value="TreeGrafter"/>
</dbReference>
<organism evidence="2 3">
    <name type="scientific">Limosilactobacillus fermentum</name>
    <name type="common">Lactobacillus fermentum</name>
    <dbReference type="NCBI Taxonomy" id="1613"/>
    <lineage>
        <taxon>Bacteria</taxon>
        <taxon>Bacillati</taxon>
        <taxon>Bacillota</taxon>
        <taxon>Bacilli</taxon>
        <taxon>Lactobacillales</taxon>
        <taxon>Lactobacillaceae</taxon>
        <taxon>Limosilactobacillus</taxon>
    </lineage>
</organism>
<protein>
    <submittedName>
        <fullName evidence="2">IS30 family transposase</fullName>
    </submittedName>
</protein>
<dbReference type="AlphaFoldDB" id="A0A843R0B3"/>
<feature type="domain" description="Integrase catalytic" evidence="1">
    <location>
        <begin position="153"/>
        <end position="313"/>
    </location>
</feature>
<dbReference type="NCBIfam" id="NF033563">
    <property type="entry name" value="transpos_IS30"/>
    <property type="match status" value="1"/>
</dbReference>
<dbReference type="InterPro" id="IPR053392">
    <property type="entry name" value="Transposase_IS30-like"/>
</dbReference>
<dbReference type="EMBL" id="WHJL01000049">
    <property type="protein sequence ID" value="MPQ35454.1"/>
    <property type="molecule type" value="Genomic_DNA"/>
</dbReference>
<dbReference type="GO" id="GO:0003676">
    <property type="term" value="F:nucleic acid binding"/>
    <property type="evidence" value="ECO:0007669"/>
    <property type="project" value="InterPro"/>
</dbReference>
<dbReference type="GO" id="GO:0004803">
    <property type="term" value="F:transposase activity"/>
    <property type="evidence" value="ECO:0007669"/>
    <property type="project" value="TreeGrafter"/>
</dbReference>
<dbReference type="PROSITE" id="PS50994">
    <property type="entry name" value="INTEGRASE"/>
    <property type="match status" value="1"/>
</dbReference>
<dbReference type="GO" id="GO:0032196">
    <property type="term" value="P:transposition"/>
    <property type="evidence" value="ECO:0007669"/>
    <property type="project" value="TreeGrafter"/>
</dbReference>
<evidence type="ECO:0000259" key="1">
    <source>
        <dbReference type="PROSITE" id="PS50994"/>
    </source>
</evidence>
<dbReference type="PANTHER" id="PTHR10948">
    <property type="entry name" value="TRANSPOSASE"/>
    <property type="match status" value="1"/>
</dbReference>
<comment type="caution">
    <text evidence="2">The sequence shown here is derived from an EMBL/GenBank/DDBJ whole genome shotgun (WGS) entry which is preliminary data.</text>
</comment>
<evidence type="ECO:0000313" key="3">
    <source>
        <dbReference type="Proteomes" id="UP000466799"/>
    </source>
</evidence>
<proteinExistence type="predicted"/>
<dbReference type="InterPro" id="IPR036397">
    <property type="entry name" value="RNaseH_sf"/>
</dbReference>
<dbReference type="InterPro" id="IPR012337">
    <property type="entry name" value="RNaseH-like_sf"/>
</dbReference>
<dbReference type="PANTHER" id="PTHR10948:SF23">
    <property type="entry name" value="TRANSPOSASE INSI FOR INSERTION SEQUENCE ELEMENT IS30A-RELATED"/>
    <property type="match status" value="1"/>
</dbReference>
<dbReference type="InterPro" id="IPR051917">
    <property type="entry name" value="Transposase-Integrase"/>
</dbReference>
<dbReference type="RefSeq" id="WP_151130246.1">
    <property type="nucleotide sequence ID" value="NZ_CP044354.1"/>
</dbReference>
<reference evidence="2 3" key="1">
    <citation type="submission" date="2019-10" db="EMBL/GenBank/DDBJ databases">
        <title>Genome Sequencing and assembly of Lactobacillus fermentum I2, a lactic acid bacteria.</title>
        <authorList>
            <person name="Lopes L.S."/>
            <person name="Persinoti G.F."/>
            <person name="Riano-Pachon D.M."/>
            <person name="Labate C.A."/>
        </authorList>
    </citation>
    <scope>NUCLEOTIDE SEQUENCE [LARGE SCALE GENOMIC DNA]</scope>
    <source>
        <strain evidence="2 3">I2</strain>
    </source>
</reference>
<dbReference type="Gene3D" id="3.30.420.10">
    <property type="entry name" value="Ribonuclease H-like superfamily/Ribonuclease H"/>
    <property type="match status" value="1"/>
</dbReference>
<dbReference type="GO" id="GO:0015074">
    <property type="term" value="P:DNA integration"/>
    <property type="evidence" value="ECO:0007669"/>
    <property type="project" value="InterPro"/>
</dbReference>
<sequence>MTYKHLNTQELTFIYHFWKQGTKAYLAARALRRSAETIYRVYRFLNQGKTIVQYQEHYHHQKTKCGRKSITLPKDERKYIQKQVNAGWTPDTIIGRNEYHISCSMRTLYRMFKRGEFDVRQLPMKGRRHPNGYVETRGRGRTGQLGRNIDERYNDYPNYRNEFGHLEADTVQGSKHHGAVMTLVERLSKVEIILNIHHRTAECVNTHLDQWLAKIPRHLFKSITFDNGKEFAEWREIANKYDISTYFAEVGAPNQRGLNENNNGIIRRDGLKKGMDFRSLPDELIQQIMTRRNNIPRKSLNYQTPLEVFMKHITDSRFLI</sequence>
<dbReference type="InterPro" id="IPR001584">
    <property type="entry name" value="Integrase_cat-core"/>
</dbReference>
<gene>
    <name evidence="2" type="ORF">GC247_06050</name>
</gene>
<evidence type="ECO:0000313" key="2">
    <source>
        <dbReference type="EMBL" id="MPQ35454.1"/>
    </source>
</evidence>
<accession>A0A843R0B3</accession>
<dbReference type="Proteomes" id="UP000466799">
    <property type="component" value="Unassembled WGS sequence"/>
</dbReference>
<dbReference type="SUPFAM" id="SSF53098">
    <property type="entry name" value="Ribonuclease H-like"/>
    <property type="match status" value="1"/>
</dbReference>
<name>A0A843R0B3_LIMFE</name>